<evidence type="ECO:0000313" key="1">
    <source>
        <dbReference type="EMBL" id="GBP48961.1"/>
    </source>
</evidence>
<sequence>MKTVLNAFHSYLGHFKVQEGPLTFHHPISVRYSILAQEAGDIPVTPLGLQVSMGGDDSDGSTAPSTIS</sequence>
<dbReference type="EMBL" id="BGZK01000534">
    <property type="protein sequence ID" value="GBP48961.1"/>
    <property type="molecule type" value="Genomic_DNA"/>
</dbReference>
<gene>
    <name evidence="1" type="ORF">EVAR_32297_1</name>
</gene>
<organism evidence="1 2">
    <name type="scientific">Eumeta variegata</name>
    <name type="common">Bagworm moth</name>
    <name type="synonym">Eumeta japonica</name>
    <dbReference type="NCBI Taxonomy" id="151549"/>
    <lineage>
        <taxon>Eukaryota</taxon>
        <taxon>Metazoa</taxon>
        <taxon>Ecdysozoa</taxon>
        <taxon>Arthropoda</taxon>
        <taxon>Hexapoda</taxon>
        <taxon>Insecta</taxon>
        <taxon>Pterygota</taxon>
        <taxon>Neoptera</taxon>
        <taxon>Endopterygota</taxon>
        <taxon>Lepidoptera</taxon>
        <taxon>Glossata</taxon>
        <taxon>Ditrysia</taxon>
        <taxon>Tineoidea</taxon>
        <taxon>Psychidae</taxon>
        <taxon>Oiketicinae</taxon>
        <taxon>Eumeta</taxon>
    </lineage>
</organism>
<dbReference type="Proteomes" id="UP000299102">
    <property type="component" value="Unassembled WGS sequence"/>
</dbReference>
<proteinExistence type="predicted"/>
<accession>A0A4C1WD01</accession>
<protein>
    <submittedName>
        <fullName evidence="1">Uncharacterized protein</fullName>
    </submittedName>
</protein>
<reference evidence="1 2" key="1">
    <citation type="journal article" date="2019" name="Commun. Biol.">
        <title>The bagworm genome reveals a unique fibroin gene that provides high tensile strength.</title>
        <authorList>
            <person name="Kono N."/>
            <person name="Nakamura H."/>
            <person name="Ohtoshi R."/>
            <person name="Tomita M."/>
            <person name="Numata K."/>
            <person name="Arakawa K."/>
        </authorList>
    </citation>
    <scope>NUCLEOTIDE SEQUENCE [LARGE SCALE GENOMIC DNA]</scope>
</reference>
<evidence type="ECO:0000313" key="2">
    <source>
        <dbReference type="Proteomes" id="UP000299102"/>
    </source>
</evidence>
<comment type="caution">
    <text evidence="1">The sequence shown here is derived from an EMBL/GenBank/DDBJ whole genome shotgun (WGS) entry which is preliminary data.</text>
</comment>
<keyword evidence="2" id="KW-1185">Reference proteome</keyword>
<name>A0A4C1WD01_EUMVA</name>
<dbReference type="AlphaFoldDB" id="A0A4C1WD01"/>